<gene>
    <name evidence="2" type="ORF">CPRO_05090</name>
    <name evidence="3" type="ORF">SAMN02745151_02983</name>
</gene>
<organism evidence="3 5">
    <name type="scientific">Anaerotignum propionicum DSM 1682</name>
    <dbReference type="NCBI Taxonomy" id="991789"/>
    <lineage>
        <taxon>Bacteria</taxon>
        <taxon>Bacillati</taxon>
        <taxon>Bacillota</taxon>
        <taxon>Clostridia</taxon>
        <taxon>Lachnospirales</taxon>
        <taxon>Anaerotignaceae</taxon>
        <taxon>Anaerotignum</taxon>
    </lineage>
</organism>
<dbReference type="Proteomes" id="UP000184204">
    <property type="component" value="Unassembled WGS sequence"/>
</dbReference>
<reference evidence="3" key="3">
    <citation type="submission" date="2016-11" db="EMBL/GenBank/DDBJ databases">
        <authorList>
            <person name="Varghese N."/>
            <person name="Submissions S."/>
        </authorList>
    </citation>
    <scope>NUCLEOTIDE SEQUENCE</scope>
    <source>
        <strain evidence="3">DSM 1682</strain>
    </source>
</reference>
<accession>A0A0X8V9W5</accession>
<feature type="transmembrane region" description="Helical" evidence="1">
    <location>
        <begin position="87"/>
        <end position="111"/>
    </location>
</feature>
<keyword evidence="4" id="KW-1185">Reference proteome</keyword>
<protein>
    <submittedName>
        <fullName evidence="3">Uncharacterized protein</fullName>
    </submittedName>
</protein>
<proteinExistence type="predicted"/>
<name>A0A0X8V9W5_ANAPI</name>
<dbReference type="AlphaFoldDB" id="A0A0X8V9W5"/>
<dbReference type="RefSeq" id="WP_066047542.1">
    <property type="nucleotide sequence ID" value="NZ_CP014223.1"/>
</dbReference>
<reference evidence="2 4" key="1">
    <citation type="journal article" date="2016" name="Genome Announc.">
        <title>Complete Genome Sequence of the Amino Acid-Fermenting Clostridium propionicum X2 (DSM 1682).</title>
        <authorList>
            <person name="Poehlein A."/>
            <person name="Schlien K."/>
            <person name="Chowdhury N.P."/>
            <person name="Gottschalk G."/>
            <person name="Buckel W."/>
            <person name="Daniel R."/>
        </authorList>
    </citation>
    <scope>NUCLEOTIDE SEQUENCE [LARGE SCALE GENOMIC DNA]</scope>
    <source>
        <strain evidence="2 4">X2</strain>
    </source>
</reference>
<keyword evidence="1" id="KW-0472">Membrane</keyword>
<keyword evidence="1" id="KW-0812">Transmembrane</keyword>
<dbReference type="EMBL" id="CP014223">
    <property type="protein sequence ID" value="AMJ40115.1"/>
    <property type="molecule type" value="Genomic_DNA"/>
</dbReference>
<evidence type="ECO:0000313" key="2">
    <source>
        <dbReference type="EMBL" id="AMJ40115.1"/>
    </source>
</evidence>
<dbReference type="InterPro" id="IPR047928">
    <property type="entry name" value="Perm_prefix_1"/>
</dbReference>
<dbReference type="Proteomes" id="UP000068026">
    <property type="component" value="Chromosome"/>
</dbReference>
<reference evidence="4" key="2">
    <citation type="submission" date="2016-01" db="EMBL/GenBank/DDBJ databases">
        <authorList>
            <person name="Poehlein A."/>
            <person name="Schlien K."/>
            <person name="Gottschalk G."/>
            <person name="Buckel W."/>
            <person name="Daniel R."/>
        </authorList>
    </citation>
    <scope>NUCLEOTIDE SEQUENCE [LARGE SCALE GENOMIC DNA]</scope>
    <source>
        <strain evidence="4">X2</strain>
    </source>
</reference>
<evidence type="ECO:0000313" key="4">
    <source>
        <dbReference type="Proteomes" id="UP000068026"/>
    </source>
</evidence>
<dbReference type="KEGG" id="cpro:CPRO_05090"/>
<sequence>MHVPDWEKYLKEVLSHVKFRYDHNPIYVELSNHMEDRYEDFISDGMDEEQGKRAVLTCMGDADTLGEELNKVHSPVIGWIWLSLRNLLIILILINFFPVFSLITTSFISVFETYKDKEDSPLVYTIDVGYKEKVYDTTYIIDKILYYEDNTMEIRYATWTNPFSDSIKWSLSINPQIYVGETQLPRGGNGWKSGSYYGRGQEFREDVPLDATKIIIPLIYNNNNKEISIDLTERRMMANES</sequence>
<dbReference type="EMBL" id="FQUA01000023">
    <property type="protein sequence ID" value="SHF16119.1"/>
    <property type="molecule type" value="Genomic_DNA"/>
</dbReference>
<dbReference type="NCBIfam" id="NF038403">
    <property type="entry name" value="perm_prefix_1"/>
    <property type="match status" value="1"/>
</dbReference>
<reference evidence="5" key="4">
    <citation type="submission" date="2016-11" db="EMBL/GenBank/DDBJ databases">
        <authorList>
            <person name="Jaros S."/>
            <person name="Januszkiewicz K."/>
            <person name="Wedrychowicz H."/>
        </authorList>
    </citation>
    <scope>NUCLEOTIDE SEQUENCE [LARGE SCALE GENOMIC DNA]</scope>
    <source>
        <strain evidence="5">DSM 1682</strain>
    </source>
</reference>
<keyword evidence="1" id="KW-1133">Transmembrane helix</keyword>
<evidence type="ECO:0000313" key="3">
    <source>
        <dbReference type="EMBL" id="SHF16119.1"/>
    </source>
</evidence>
<evidence type="ECO:0000313" key="5">
    <source>
        <dbReference type="Proteomes" id="UP000184204"/>
    </source>
</evidence>
<evidence type="ECO:0000256" key="1">
    <source>
        <dbReference type="SAM" id="Phobius"/>
    </source>
</evidence>
<dbReference type="OrthoDB" id="1734356at2"/>